<dbReference type="Proteomes" id="UP000295366">
    <property type="component" value="Unassembled WGS sequence"/>
</dbReference>
<accession>A0ACD2XK83</accession>
<name>A0ACD2XK83_9MICO</name>
<proteinExistence type="predicted"/>
<sequence>MRHMPAPLAGPDRFAAVAAAVADPVRRYLWRRTDSATADDALTATLSTLRRRSDDLPEDDPVPWATGVARLELQNARRMQRRQVMLAQRIAVVDPPQVQIDDAEGASTADERTRLVLARLRDSDAELLHLWAWEEFDVRGIAVVLGVPADTVSIRLHRARRSFAELYDSLDPHPPEATGQMTGTDDEDARRLLRAVDPARSLPPLSRDELAEHIAIATGARTTRPRRRSPWLIVGVGALSAAAAASLLLPFALGVGGGSTSTLTLPSTGGPSAMCSPVTAAALAPAQLAFRAEVRSIDRRTVTLRVLERFAGEVGDSVTVGQGRESAVDGAPIAFETGVDYLIAADGDTILTCGLSGQSSPELAALYREAFARQ</sequence>
<keyword evidence="1" id="KW-0804">Transcription</keyword>
<evidence type="ECO:0000313" key="2">
    <source>
        <dbReference type="Proteomes" id="UP000295366"/>
    </source>
</evidence>
<evidence type="ECO:0000313" key="1">
    <source>
        <dbReference type="EMBL" id="TCO37575.1"/>
    </source>
</evidence>
<comment type="caution">
    <text evidence="1">The sequence shown here is derived from an EMBL/GenBank/DDBJ whole genome shotgun (WGS) entry which is preliminary data.</text>
</comment>
<protein>
    <submittedName>
        <fullName evidence="1">DNA-directed RNA polymerase specialized sigma24 family protein</fullName>
    </submittedName>
</protein>
<keyword evidence="1" id="KW-0240">DNA-directed RNA polymerase</keyword>
<gene>
    <name evidence="1" type="ORF">EV639_104244</name>
</gene>
<dbReference type="EMBL" id="SLWP01000004">
    <property type="protein sequence ID" value="TCO37575.1"/>
    <property type="molecule type" value="Genomic_DNA"/>
</dbReference>
<keyword evidence="2" id="KW-1185">Reference proteome</keyword>
<reference evidence="1 2" key="1">
    <citation type="journal article" date="2015" name="Stand. Genomic Sci.">
        <title>Genomic Encyclopedia of Bacterial and Archaeal Type Strains, Phase III: the genomes of soil and plant-associated and newly described type strains.</title>
        <authorList>
            <person name="Whitman W.B."/>
            <person name="Woyke T."/>
            <person name="Klenk H.P."/>
            <person name="Zhou Y."/>
            <person name="Lilburn T.G."/>
            <person name="Beck B.J."/>
            <person name="De Vos P."/>
            <person name="Vandamme P."/>
            <person name="Eisen J.A."/>
            <person name="Garrity G."/>
            <person name="Hugenholtz P."/>
            <person name="Kyrpides N.C."/>
        </authorList>
    </citation>
    <scope>NUCLEOTIDE SEQUENCE [LARGE SCALE GENOMIC DNA]</scope>
    <source>
        <strain evidence="1 2">VKM Ac-2596</strain>
    </source>
</reference>
<organism evidence="1 2">
    <name type="scientific">Rathayibacter tanaceti</name>
    <dbReference type="NCBI Taxonomy" id="1671680"/>
    <lineage>
        <taxon>Bacteria</taxon>
        <taxon>Bacillati</taxon>
        <taxon>Actinomycetota</taxon>
        <taxon>Actinomycetes</taxon>
        <taxon>Micrococcales</taxon>
        <taxon>Microbacteriaceae</taxon>
        <taxon>Rathayibacter</taxon>
    </lineage>
</organism>